<dbReference type="KEGG" id="ebz:J7S26_05515"/>
<evidence type="ECO:0000313" key="3">
    <source>
        <dbReference type="EMBL" id="QTU83839.1"/>
    </source>
</evidence>
<dbReference type="InterPro" id="IPR025404">
    <property type="entry name" value="DUF4130"/>
</dbReference>
<dbReference type="NCBIfam" id="TIGR03915">
    <property type="entry name" value="SAM_7_link_chp"/>
    <property type="match status" value="1"/>
</dbReference>
<gene>
    <name evidence="2" type="ORF">GMI68_04140</name>
    <name evidence="3" type="ORF">J7S26_05515</name>
</gene>
<feature type="domain" description="DUF4130" evidence="1">
    <location>
        <begin position="156"/>
        <end position="297"/>
    </location>
</feature>
<dbReference type="AlphaFoldDB" id="A0A9E6MQ30"/>
<dbReference type="EMBL" id="CP072829">
    <property type="protein sequence ID" value="QTU83839.1"/>
    <property type="molecule type" value="Genomic_DNA"/>
</dbReference>
<evidence type="ECO:0000313" key="5">
    <source>
        <dbReference type="Proteomes" id="UP000671910"/>
    </source>
</evidence>
<dbReference type="Proteomes" id="UP000671910">
    <property type="component" value="Chromosome"/>
</dbReference>
<dbReference type="RefSeq" id="WP_166339113.1">
    <property type="nucleotide sequence ID" value="NZ_CP072829.1"/>
</dbReference>
<accession>A0A9E6MQ30</accession>
<sequence length="352" mass="38697">MHAIVPTADERAAAPCNALPLQNVCYAYDGTPEGLLTAVFTAIASKDADPDIVEDGLVQPRLDQSVRYLATDARCADRVRRLIVRAGGMQAFSQVISASLSDDPDKGRAVFDLAAFAAGLPALASCRGCARRKTCDSYARCPHNARHRRTAGLDVALEDLSHPHVGAVARLDRAVMNERHRMKQFIRFEHAEGDVYFARCNPKANVLPLVIDWFATRFNTQRFVIYDENHHVAALFDGTRSTFVRTDDLPVPAAAEDETVMRKAWKTFYAVASIEARYHPELRVSFMPKRLWKNILEVAEPLDYEPARMRRLAGDTPDELPAPPSELPAAASCDAADLEATAELEPAAVAAG</sequence>
<name>A0A9E6MQ30_9ACTN</name>
<organism evidence="3 5">
    <name type="scientific">Xiamenia xianingshaonis</name>
    <dbReference type="NCBI Taxonomy" id="2682776"/>
    <lineage>
        <taxon>Bacteria</taxon>
        <taxon>Bacillati</taxon>
        <taxon>Actinomycetota</taxon>
        <taxon>Coriobacteriia</taxon>
        <taxon>Eggerthellales</taxon>
        <taxon>Eggerthellaceae</taxon>
        <taxon>Xiamenia</taxon>
    </lineage>
</organism>
<evidence type="ECO:0000313" key="2">
    <source>
        <dbReference type="EMBL" id="NHM13962.1"/>
    </source>
</evidence>
<dbReference type="Pfam" id="PF13566">
    <property type="entry name" value="DUF4130"/>
    <property type="match status" value="1"/>
</dbReference>
<dbReference type="InterPro" id="IPR023875">
    <property type="entry name" value="DNA_repair_put"/>
</dbReference>
<evidence type="ECO:0000259" key="1">
    <source>
        <dbReference type="Pfam" id="PF13566"/>
    </source>
</evidence>
<evidence type="ECO:0000313" key="4">
    <source>
        <dbReference type="Proteomes" id="UP000636394"/>
    </source>
</evidence>
<dbReference type="Proteomes" id="UP000636394">
    <property type="component" value="Unassembled WGS sequence"/>
</dbReference>
<keyword evidence="4" id="KW-1185">Reference proteome</keyword>
<reference evidence="3" key="2">
    <citation type="submission" date="2021-04" db="EMBL/GenBank/DDBJ databases">
        <title>Novel species in family Eggerthellaceae.</title>
        <authorList>
            <person name="Zhang G."/>
        </authorList>
    </citation>
    <scope>NUCLEOTIDE SEQUENCE</scope>
    <source>
        <strain evidence="3">Zg-886</strain>
    </source>
</reference>
<proteinExistence type="predicted"/>
<protein>
    <submittedName>
        <fullName evidence="2">DUF4130 domain-containing protein</fullName>
    </submittedName>
    <submittedName>
        <fullName evidence="3">TIGR03915 family putative DNA repair protein</fullName>
    </submittedName>
</protein>
<reference evidence="2 4" key="1">
    <citation type="submission" date="2019-11" db="EMBL/GenBank/DDBJ databases">
        <title>Eggerthellaceae novel genus isolated from the rectal contents of marmort.</title>
        <authorList>
            <person name="Zhang G."/>
        </authorList>
    </citation>
    <scope>NUCLEOTIDE SEQUENCE [LARGE SCALE GENOMIC DNA]</scope>
    <source>
        <strain evidence="2">Zg-886</strain>
        <strain evidence="4">zg-886</strain>
    </source>
</reference>
<dbReference type="EMBL" id="WPCR01000005">
    <property type="protein sequence ID" value="NHM13962.1"/>
    <property type="molecule type" value="Genomic_DNA"/>
</dbReference>